<sequence length="534" mass="60764">MLVSGLFFVVAVMLMPQIDERCEEGWSHINRAAKALLVLGVVTLVAMIYSTIKAHLVDLLKDLHPGLVFSDISHFMRYAVKDIEQHLPNKCNEYQNANKCLIDKFLLVIPETCELVLPKTGEIRISEIKSTSSESERKQVSLEVVEQNGFQMDKGGNEDHYKVNIYKIKMDDQEYFIYAYVPKALTVIYQLSHKLPGMINVTLEKQRFQQLYQQILYAKGWINIVKLYQCKGTADVARALFDAATDNMDSANIKQKTATSGQGSVTEADIAPVVEVAANKSVAPQKKPVGALEENAILSTTPVRSARHPTVRDVIPGLAWDYVLNYLMPNLNHDHNNFQDKIETYLDNNSIKCGCIKKLMIVWVKSCDLERLLTEVANEGDSNRQVQLLDDISISDQTCSPFTLHVFKFTNAETKFERCFLAGYCAYMKCIQTMKTEFNDIASSSVLDQGQLFKKMFDEIMSIKAIQEQFRKFKVSLIYFDDDKGKSQRGRLIDMLDKEIRRSNPVIYLKTRAQISAHFQNETYQPAQQNVTPL</sequence>
<dbReference type="Gene3D" id="3.40.50.12100">
    <property type="entry name" value="Stimulator of interferon genes protein"/>
    <property type="match status" value="1"/>
</dbReference>
<keyword evidence="2" id="KW-1185">Reference proteome</keyword>
<comment type="caution">
    <text evidence="1">The sequence shown here is derived from an EMBL/GenBank/DDBJ whole genome shotgun (WGS) entry which is preliminary data.</text>
</comment>
<accession>A0A9D4GF02</accession>
<reference evidence="1" key="1">
    <citation type="journal article" date="2019" name="bioRxiv">
        <title>The Genome of the Zebra Mussel, Dreissena polymorpha: A Resource for Invasive Species Research.</title>
        <authorList>
            <person name="McCartney M.A."/>
            <person name="Auch B."/>
            <person name="Kono T."/>
            <person name="Mallez S."/>
            <person name="Zhang Y."/>
            <person name="Obille A."/>
            <person name="Becker A."/>
            <person name="Abrahante J.E."/>
            <person name="Garbe J."/>
            <person name="Badalamenti J.P."/>
            <person name="Herman A."/>
            <person name="Mangelson H."/>
            <person name="Liachko I."/>
            <person name="Sullivan S."/>
            <person name="Sone E.D."/>
            <person name="Koren S."/>
            <person name="Silverstein K.A.T."/>
            <person name="Beckman K.B."/>
            <person name="Gohl D.M."/>
        </authorList>
    </citation>
    <scope>NUCLEOTIDE SEQUENCE</scope>
    <source>
        <strain evidence="1">Duluth1</strain>
        <tissue evidence="1">Whole animal</tissue>
    </source>
</reference>
<gene>
    <name evidence="1" type="ORF">DPMN_142692</name>
</gene>
<evidence type="ECO:0000313" key="1">
    <source>
        <dbReference type="EMBL" id="KAH3814198.1"/>
    </source>
</evidence>
<reference evidence="1" key="2">
    <citation type="submission" date="2020-11" db="EMBL/GenBank/DDBJ databases">
        <authorList>
            <person name="McCartney M.A."/>
            <person name="Auch B."/>
            <person name="Kono T."/>
            <person name="Mallez S."/>
            <person name="Becker A."/>
            <person name="Gohl D.M."/>
            <person name="Silverstein K.A.T."/>
            <person name="Koren S."/>
            <person name="Bechman K.B."/>
            <person name="Herman A."/>
            <person name="Abrahante J.E."/>
            <person name="Garbe J."/>
        </authorList>
    </citation>
    <scope>NUCLEOTIDE SEQUENCE</scope>
    <source>
        <strain evidence="1">Duluth1</strain>
        <tissue evidence="1">Whole animal</tissue>
    </source>
</reference>
<organism evidence="1 2">
    <name type="scientific">Dreissena polymorpha</name>
    <name type="common">Zebra mussel</name>
    <name type="synonym">Mytilus polymorpha</name>
    <dbReference type="NCBI Taxonomy" id="45954"/>
    <lineage>
        <taxon>Eukaryota</taxon>
        <taxon>Metazoa</taxon>
        <taxon>Spiralia</taxon>
        <taxon>Lophotrochozoa</taxon>
        <taxon>Mollusca</taxon>
        <taxon>Bivalvia</taxon>
        <taxon>Autobranchia</taxon>
        <taxon>Heteroconchia</taxon>
        <taxon>Euheterodonta</taxon>
        <taxon>Imparidentia</taxon>
        <taxon>Neoheterodontei</taxon>
        <taxon>Myida</taxon>
        <taxon>Dreissenoidea</taxon>
        <taxon>Dreissenidae</taxon>
        <taxon>Dreissena</taxon>
    </lineage>
</organism>
<protein>
    <recommendedName>
        <fullName evidence="3">Stimulator of interferon genes protein</fullName>
    </recommendedName>
</protein>
<dbReference type="Proteomes" id="UP000828390">
    <property type="component" value="Unassembled WGS sequence"/>
</dbReference>
<dbReference type="AlphaFoldDB" id="A0A9D4GF02"/>
<evidence type="ECO:0008006" key="3">
    <source>
        <dbReference type="Google" id="ProtNLM"/>
    </source>
</evidence>
<dbReference type="EMBL" id="JAIWYP010000006">
    <property type="protein sequence ID" value="KAH3814198.1"/>
    <property type="molecule type" value="Genomic_DNA"/>
</dbReference>
<dbReference type="InterPro" id="IPR038623">
    <property type="entry name" value="STING_C_sf"/>
</dbReference>
<evidence type="ECO:0000313" key="2">
    <source>
        <dbReference type="Proteomes" id="UP000828390"/>
    </source>
</evidence>
<name>A0A9D4GF02_DREPO</name>
<proteinExistence type="predicted"/>